<protein>
    <recommendedName>
        <fullName evidence="3">PiggyBac transposable element-derived protein domain-containing protein</fullName>
    </recommendedName>
</protein>
<name>A0AAE1B2A7_9GAST</name>
<reference evidence="1" key="1">
    <citation type="journal article" date="2023" name="G3 (Bethesda)">
        <title>A reference genome for the long-term kleptoplast-retaining sea slug Elysia crispata morphotype clarki.</title>
        <authorList>
            <person name="Eastman K.E."/>
            <person name="Pendleton A.L."/>
            <person name="Shaikh M.A."/>
            <person name="Suttiyut T."/>
            <person name="Ogas R."/>
            <person name="Tomko P."/>
            <person name="Gavelis G."/>
            <person name="Widhalm J.R."/>
            <person name="Wisecaver J.H."/>
        </authorList>
    </citation>
    <scope>NUCLEOTIDE SEQUENCE</scope>
    <source>
        <strain evidence="1">ECLA1</strain>
    </source>
</reference>
<proteinExistence type="predicted"/>
<comment type="caution">
    <text evidence="1">The sequence shown here is derived from an EMBL/GenBank/DDBJ whole genome shotgun (WGS) entry which is preliminary data.</text>
</comment>
<keyword evidence="2" id="KW-1185">Reference proteome</keyword>
<evidence type="ECO:0008006" key="3">
    <source>
        <dbReference type="Google" id="ProtNLM"/>
    </source>
</evidence>
<sequence>MSDWKNVRADDVPNRTTSSDFSFLHNQRLQPGIRVDLSEDSSPLDCFRALFDDEVCDLLITSINDFATYTVSKNTPLLQHSRLGKLTSTDRSELFKLLSVLTTMGVDS</sequence>
<dbReference type="Proteomes" id="UP001283361">
    <property type="component" value="Unassembled WGS sequence"/>
</dbReference>
<evidence type="ECO:0000313" key="1">
    <source>
        <dbReference type="EMBL" id="KAK3798534.1"/>
    </source>
</evidence>
<dbReference type="AlphaFoldDB" id="A0AAE1B2A7"/>
<dbReference type="EMBL" id="JAWDGP010000666">
    <property type="protein sequence ID" value="KAK3798534.1"/>
    <property type="molecule type" value="Genomic_DNA"/>
</dbReference>
<gene>
    <name evidence="1" type="ORF">RRG08_001296</name>
</gene>
<organism evidence="1 2">
    <name type="scientific">Elysia crispata</name>
    <name type="common">lettuce slug</name>
    <dbReference type="NCBI Taxonomy" id="231223"/>
    <lineage>
        <taxon>Eukaryota</taxon>
        <taxon>Metazoa</taxon>
        <taxon>Spiralia</taxon>
        <taxon>Lophotrochozoa</taxon>
        <taxon>Mollusca</taxon>
        <taxon>Gastropoda</taxon>
        <taxon>Heterobranchia</taxon>
        <taxon>Euthyneura</taxon>
        <taxon>Panpulmonata</taxon>
        <taxon>Sacoglossa</taxon>
        <taxon>Placobranchoidea</taxon>
        <taxon>Plakobranchidae</taxon>
        <taxon>Elysia</taxon>
    </lineage>
</organism>
<accession>A0AAE1B2A7</accession>
<evidence type="ECO:0000313" key="2">
    <source>
        <dbReference type="Proteomes" id="UP001283361"/>
    </source>
</evidence>